<comment type="caution">
    <text evidence="1">The sequence shown here is derived from an EMBL/GenBank/DDBJ whole genome shotgun (WGS) entry which is preliminary data.</text>
</comment>
<name>A0A8X7CLT2_9ARAC</name>
<dbReference type="EMBL" id="BMAV01017207">
    <property type="protein sequence ID" value="GFY68707.1"/>
    <property type="molecule type" value="Genomic_DNA"/>
</dbReference>
<accession>A0A8X7CLT2</accession>
<proteinExistence type="predicted"/>
<dbReference type="Proteomes" id="UP000886998">
    <property type="component" value="Unassembled WGS sequence"/>
</dbReference>
<organism evidence="1 2">
    <name type="scientific">Trichonephila inaurata madagascariensis</name>
    <dbReference type="NCBI Taxonomy" id="2747483"/>
    <lineage>
        <taxon>Eukaryota</taxon>
        <taxon>Metazoa</taxon>
        <taxon>Ecdysozoa</taxon>
        <taxon>Arthropoda</taxon>
        <taxon>Chelicerata</taxon>
        <taxon>Arachnida</taxon>
        <taxon>Araneae</taxon>
        <taxon>Araneomorphae</taxon>
        <taxon>Entelegynae</taxon>
        <taxon>Araneoidea</taxon>
        <taxon>Nephilidae</taxon>
        <taxon>Trichonephila</taxon>
        <taxon>Trichonephila inaurata</taxon>
    </lineage>
</organism>
<evidence type="ECO:0000313" key="1">
    <source>
        <dbReference type="EMBL" id="GFY68707.1"/>
    </source>
</evidence>
<sequence length="122" mass="13921">MIHKTLLLLTTLKSPKHLKASTPNKHLEYPSEKNSLHEAVFTNSEPTAAASSKELEVIQLPNDSEEKAVDSKKTEEKKYLRKGQEVFQKNEENQGLEFLIKDCNNYFLQIMFTICICLPGLL</sequence>
<keyword evidence="2" id="KW-1185">Reference proteome</keyword>
<reference evidence="1" key="1">
    <citation type="submission" date="2020-08" db="EMBL/GenBank/DDBJ databases">
        <title>Multicomponent nature underlies the extraordinary mechanical properties of spider dragline silk.</title>
        <authorList>
            <person name="Kono N."/>
            <person name="Nakamura H."/>
            <person name="Mori M."/>
            <person name="Yoshida Y."/>
            <person name="Ohtoshi R."/>
            <person name="Malay A.D."/>
            <person name="Moran D.A.P."/>
            <person name="Tomita M."/>
            <person name="Numata K."/>
            <person name="Arakawa K."/>
        </authorList>
    </citation>
    <scope>NUCLEOTIDE SEQUENCE</scope>
</reference>
<dbReference type="AlphaFoldDB" id="A0A8X7CLT2"/>
<protein>
    <submittedName>
        <fullName evidence="1">Uncharacterized protein</fullName>
    </submittedName>
</protein>
<evidence type="ECO:0000313" key="2">
    <source>
        <dbReference type="Proteomes" id="UP000886998"/>
    </source>
</evidence>
<gene>
    <name evidence="1" type="ORF">TNIN_147211</name>
</gene>